<evidence type="ECO:0000313" key="7">
    <source>
        <dbReference type="Proteomes" id="UP001274321"/>
    </source>
</evidence>
<reference evidence="6 7" key="1">
    <citation type="submission" date="2023-11" db="EMBL/GenBank/DDBJ databases">
        <authorList>
            <person name="Bao R."/>
        </authorList>
    </citation>
    <scope>NUCLEOTIDE SEQUENCE [LARGE SCALE GENOMIC DNA]</scope>
    <source>
        <strain evidence="6 7">PJ23</strain>
    </source>
</reference>
<accession>A0ABU4RP42</accession>
<organism evidence="6 7">
    <name type="scientific">Terrihabitans rhizophilus</name>
    <dbReference type="NCBI Taxonomy" id="3092662"/>
    <lineage>
        <taxon>Bacteria</taxon>
        <taxon>Pseudomonadati</taxon>
        <taxon>Pseudomonadota</taxon>
        <taxon>Alphaproteobacteria</taxon>
        <taxon>Hyphomicrobiales</taxon>
        <taxon>Terrihabitans</taxon>
    </lineage>
</organism>
<sequence>MAEFDLYGIFVSPLLVIALTALLLGAVIRRLLHRIGFYRLVWHPALFDLALLIILIGTLLALSRIWFSS</sequence>
<dbReference type="Proteomes" id="UP001274321">
    <property type="component" value="Unassembled WGS sequence"/>
</dbReference>
<keyword evidence="2 5" id="KW-0812">Transmembrane</keyword>
<dbReference type="Pfam" id="PF07869">
    <property type="entry name" value="DUF1656"/>
    <property type="match status" value="1"/>
</dbReference>
<evidence type="ECO:0000256" key="4">
    <source>
        <dbReference type="ARBA" id="ARBA00023136"/>
    </source>
</evidence>
<name>A0ABU4RP42_9HYPH</name>
<evidence type="ECO:0000256" key="1">
    <source>
        <dbReference type="ARBA" id="ARBA00022475"/>
    </source>
</evidence>
<keyword evidence="1" id="KW-1003">Cell membrane</keyword>
<proteinExistence type="predicted"/>
<dbReference type="RefSeq" id="WP_319844742.1">
    <property type="nucleotide sequence ID" value="NZ_JAXAFJ010000006.1"/>
</dbReference>
<evidence type="ECO:0000313" key="6">
    <source>
        <dbReference type="EMBL" id="MDX6806614.1"/>
    </source>
</evidence>
<feature type="transmembrane region" description="Helical" evidence="5">
    <location>
        <begin position="6"/>
        <end position="28"/>
    </location>
</feature>
<gene>
    <name evidence="6" type="ORF">SCD90_11110</name>
</gene>
<dbReference type="InterPro" id="IPR012451">
    <property type="entry name" value="DUF1656"/>
</dbReference>
<keyword evidence="3 5" id="KW-1133">Transmembrane helix</keyword>
<dbReference type="EMBL" id="JAXAFJ010000006">
    <property type="protein sequence ID" value="MDX6806614.1"/>
    <property type="molecule type" value="Genomic_DNA"/>
</dbReference>
<protein>
    <submittedName>
        <fullName evidence="6">DUF1656 domain-containing protein</fullName>
    </submittedName>
</protein>
<keyword evidence="7" id="KW-1185">Reference proteome</keyword>
<evidence type="ECO:0000256" key="2">
    <source>
        <dbReference type="ARBA" id="ARBA00022692"/>
    </source>
</evidence>
<keyword evidence="4 5" id="KW-0472">Membrane</keyword>
<evidence type="ECO:0000256" key="5">
    <source>
        <dbReference type="SAM" id="Phobius"/>
    </source>
</evidence>
<evidence type="ECO:0000256" key="3">
    <source>
        <dbReference type="ARBA" id="ARBA00022989"/>
    </source>
</evidence>
<feature type="transmembrane region" description="Helical" evidence="5">
    <location>
        <begin position="40"/>
        <end position="67"/>
    </location>
</feature>
<comment type="caution">
    <text evidence="6">The sequence shown here is derived from an EMBL/GenBank/DDBJ whole genome shotgun (WGS) entry which is preliminary data.</text>
</comment>